<dbReference type="AlphaFoldDB" id="A0A291B7L6"/>
<gene>
    <name evidence="1" type="ORF">BTN50_0480</name>
</gene>
<dbReference type="Proteomes" id="UP000218160">
    <property type="component" value="Chromosome 1"/>
</dbReference>
<dbReference type="EMBL" id="CP020660">
    <property type="protein sequence ID" value="ATF09009.1"/>
    <property type="molecule type" value="Genomic_DNA"/>
</dbReference>
<sequence length="39" mass="4367">MRKLHLVVNINTHEIIAAKLNASNVINGTVLPNLFKLTR</sequence>
<reference evidence="2" key="1">
    <citation type="submission" date="2017-04" db="EMBL/GenBank/DDBJ databases">
        <title>Genome evolution of the luminous symbionts of deep sea anglerfish.</title>
        <authorList>
            <person name="Hendry T.A."/>
        </authorList>
    </citation>
    <scope>NUCLEOTIDE SEQUENCE [LARGE SCALE GENOMIC DNA]</scope>
</reference>
<protein>
    <recommendedName>
        <fullName evidence="3">Mobile element protein</fullName>
    </recommendedName>
</protein>
<evidence type="ECO:0008006" key="3">
    <source>
        <dbReference type="Google" id="ProtNLM"/>
    </source>
</evidence>
<name>A0A291B7L6_9GAMM</name>
<evidence type="ECO:0000313" key="2">
    <source>
        <dbReference type="Proteomes" id="UP000218160"/>
    </source>
</evidence>
<proteinExistence type="predicted"/>
<evidence type="ECO:0000313" key="1">
    <source>
        <dbReference type="EMBL" id="ATF09009.1"/>
    </source>
</evidence>
<organism evidence="1 2">
    <name type="scientific">Candidatus Enterovibrio altilux</name>
    <dbReference type="NCBI Taxonomy" id="1927128"/>
    <lineage>
        <taxon>Bacteria</taxon>
        <taxon>Pseudomonadati</taxon>
        <taxon>Pseudomonadota</taxon>
        <taxon>Gammaproteobacteria</taxon>
        <taxon>Vibrionales</taxon>
        <taxon>Vibrionaceae</taxon>
        <taxon>Enterovibrio</taxon>
    </lineage>
</organism>
<keyword evidence="2" id="KW-1185">Reference proteome</keyword>
<dbReference type="KEGG" id="elux:BTN50_0480"/>
<accession>A0A291B7L6</accession>